<sequence>MKFNITFSISILAALIGASKSLQLNVTAISARDGSSTFECWQVGHPFTRLGAPGRVDAMLGGVSTVSYGVRPANHDAGVHNAPGNQWVAVIGLAYFTLPGDNTTGAYVSSGKSSVIFAADTAEVSRTGHRTQYPGDTETIVLHIPTHDGKVPEHSVLHMGPCGFNDLAGIREFGQEVMSTIPEQAKVEAQDGTMFPFRLW</sequence>
<proteinExistence type="predicted"/>
<organism evidence="1 2">
    <name type="scientific">Hypoxylon rubiginosum</name>
    <dbReference type="NCBI Taxonomy" id="110542"/>
    <lineage>
        <taxon>Eukaryota</taxon>
        <taxon>Fungi</taxon>
        <taxon>Dikarya</taxon>
        <taxon>Ascomycota</taxon>
        <taxon>Pezizomycotina</taxon>
        <taxon>Sordariomycetes</taxon>
        <taxon>Xylariomycetidae</taxon>
        <taxon>Xylariales</taxon>
        <taxon>Hypoxylaceae</taxon>
        <taxon>Hypoxylon</taxon>
    </lineage>
</organism>
<name>A0ACC0CL21_9PEZI</name>
<dbReference type="EMBL" id="MU394409">
    <property type="protein sequence ID" value="KAI6081055.1"/>
    <property type="molecule type" value="Genomic_DNA"/>
</dbReference>
<gene>
    <name evidence="1" type="ORF">F4821DRAFT_38927</name>
</gene>
<evidence type="ECO:0000313" key="2">
    <source>
        <dbReference type="Proteomes" id="UP001497680"/>
    </source>
</evidence>
<protein>
    <submittedName>
        <fullName evidence="1">Uncharacterized protein</fullName>
    </submittedName>
</protein>
<dbReference type="Proteomes" id="UP001497680">
    <property type="component" value="Unassembled WGS sequence"/>
</dbReference>
<comment type="caution">
    <text evidence="1">The sequence shown here is derived from an EMBL/GenBank/DDBJ whole genome shotgun (WGS) entry which is preliminary data.</text>
</comment>
<reference evidence="1 2" key="1">
    <citation type="journal article" date="2022" name="New Phytol.">
        <title>Ecological generalism drives hyperdiversity of secondary metabolite gene clusters in xylarialean endophytes.</title>
        <authorList>
            <person name="Franco M.E.E."/>
            <person name="Wisecaver J.H."/>
            <person name="Arnold A.E."/>
            <person name="Ju Y.M."/>
            <person name="Slot J.C."/>
            <person name="Ahrendt S."/>
            <person name="Moore L.P."/>
            <person name="Eastman K.E."/>
            <person name="Scott K."/>
            <person name="Konkel Z."/>
            <person name="Mondo S.J."/>
            <person name="Kuo A."/>
            <person name="Hayes R.D."/>
            <person name="Haridas S."/>
            <person name="Andreopoulos B."/>
            <person name="Riley R."/>
            <person name="LaButti K."/>
            <person name="Pangilinan J."/>
            <person name="Lipzen A."/>
            <person name="Amirebrahimi M."/>
            <person name="Yan J."/>
            <person name="Adam C."/>
            <person name="Keymanesh K."/>
            <person name="Ng V."/>
            <person name="Louie K."/>
            <person name="Northen T."/>
            <person name="Drula E."/>
            <person name="Henrissat B."/>
            <person name="Hsieh H.M."/>
            <person name="Youens-Clark K."/>
            <person name="Lutzoni F."/>
            <person name="Miadlikowska J."/>
            <person name="Eastwood D.C."/>
            <person name="Hamelin R.C."/>
            <person name="Grigoriev I.V."/>
            <person name="U'Ren J.M."/>
        </authorList>
    </citation>
    <scope>NUCLEOTIDE SEQUENCE [LARGE SCALE GENOMIC DNA]</scope>
    <source>
        <strain evidence="1 2">ER1909</strain>
    </source>
</reference>
<keyword evidence="2" id="KW-1185">Reference proteome</keyword>
<accession>A0ACC0CL21</accession>
<evidence type="ECO:0000313" key="1">
    <source>
        <dbReference type="EMBL" id="KAI6081055.1"/>
    </source>
</evidence>